<dbReference type="Proteomes" id="UP000433493">
    <property type="component" value="Unassembled WGS sequence"/>
</dbReference>
<name>A0A7J5B826_9MICO</name>
<dbReference type="RefSeq" id="WP_158053082.1">
    <property type="nucleotide sequence ID" value="NZ_WBKB01000009.1"/>
</dbReference>
<evidence type="ECO:0000313" key="3">
    <source>
        <dbReference type="Proteomes" id="UP000433493"/>
    </source>
</evidence>
<organism evidence="2 3">
    <name type="scientific">Gulosibacter chungangensis</name>
    <dbReference type="NCBI Taxonomy" id="979746"/>
    <lineage>
        <taxon>Bacteria</taxon>
        <taxon>Bacillati</taxon>
        <taxon>Actinomycetota</taxon>
        <taxon>Actinomycetes</taxon>
        <taxon>Micrococcales</taxon>
        <taxon>Microbacteriaceae</taxon>
        <taxon>Gulosibacter</taxon>
    </lineage>
</organism>
<dbReference type="AlphaFoldDB" id="A0A7J5B826"/>
<comment type="caution">
    <text evidence="2">The sequence shown here is derived from an EMBL/GenBank/DDBJ whole genome shotgun (WGS) entry which is preliminary data.</text>
</comment>
<reference evidence="2 3" key="1">
    <citation type="submission" date="2019-09" db="EMBL/GenBank/DDBJ databases">
        <title>Phylogeny of genus Pseudoclavibacter and closely related genus.</title>
        <authorList>
            <person name="Li Y."/>
        </authorList>
    </citation>
    <scope>NUCLEOTIDE SEQUENCE [LARGE SCALE GENOMIC DNA]</scope>
    <source>
        <strain evidence="2 3">KCTC 13959</strain>
    </source>
</reference>
<feature type="region of interest" description="Disordered" evidence="1">
    <location>
        <begin position="1"/>
        <end position="65"/>
    </location>
</feature>
<dbReference type="EMBL" id="WBKB01000009">
    <property type="protein sequence ID" value="KAB1641398.1"/>
    <property type="molecule type" value="Genomic_DNA"/>
</dbReference>
<proteinExistence type="predicted"/>
<keyword evidence="3" id="KW-1185">Reference proteome</keyword>
<dbReference type="OrthoDB" id="3732531at2"/>
<accession>A0A7J5B826</accession>
<evidence type="ECO:0000256" key="1">
    <source>
        <dbReference type="SAM" id="MobiDB-lite"/>
    </source>
</evidence>
<gene>
    <name evidence="2" type="ORF">F8O05_12470</name>
</gene>
<protein>
    <submittedName>
        <fullName evidence="2">Uncharacterized protein</fullName>
    </submittedName>
</protein>
<evidence type="ECO:0000313" key="2">
    <source>
        <dbReference type="EMBL" id="KAB1641398.1"/>
    </source>
</evidence>
<sequence>MTDPDITDPHATPPAETATAPPAAGEKPEQDAESSWLLRRHLDPSLNPDDPLDETVSAHAGEDPRARIEWVRPTDLCARVSARASERGVEWNKRAHEWARENARAAIADSRAAGARLGHSITARLTRTGAEPAAPETVRL</sequence>
<feature type="compositionally biased region" description="Low complexity" evidence="1">
    <location>
        <begin position="9"/>
        <end position="25"/>
    </location>
</feature>